<dbReference type="RefSeq" id="WP_071804740.1">
    <property type="nucleotide sequence ID" value="NZ_MEIA01000098.1"/>
</dbReference>
<dbReference type="InterPro" id="IPR005238">
    <property type="entry name" value="ComB-like"/>
</dbReference>
<evidence type="ECO:0000256" key="1">
    <source>
        <dbReference type="ARBA" id="ARBA00001946"/>
    </source>
</evidence>
<keyword evidence="5" id="KW-0378">Hydrolase</keyword>
<reference evidence="8 9" key="1">
    <citation type="submission" date="2016-09" db="EMBL/GenBank/DDBJ databases">
        <title>Couchioplanes caeruleus draft genome sequence.</title>
        <authorList>
            <person name="Sheehan J."/>
            <person name="Caffrey P."/>
        </authorList>
    </citation>
    <scope>NUCLEOTIDE SEQUENCE [LARGE SCALE GENOMIC DNA]</scope>
    <source>
        <strain evidence="8 9">DSM 43634</strain>
    </source>
</reference>
<accession>A0A1K0GPX5</accession>
<dbReference type="EC" id="3.1.3.71" evidence="3"/>
<dbReference type="Gene3D" id="3.90.1560.10">
    <property type="entry name" value="ComB-like"/>
    <property type="match status" value="1"/>
</dbReference>
<sequence>MVRDARFTGIPTLGADPETVVVIDVMRAFTVAAWAFAGGAERILLASGVEHALALKAAHPTAVTCKDGPPAAGFDTVNSPALVSKLDLRGRTLVQTTTSGTRGALAARHARRVLCAGFAVAAATACTLRADGSASVTYLITGDDGTAEEDRACAEYIAALLENPQTSAGPFLQRARTSAAADTLTAGVRRGYRGIHPDDVALCLQADRFAFAMEVDYRDGTAVLRPVVPRLTHPE</sequence>
<comment type="cofactor">
    <cofactor evidence="1">
        <name>Mg(2+)</name>
        <dbReference type="ChEBI" id="CHEBI:18420"/>
    </cofactor>
</comment>
<keyword evidence="6" id="KW-0460">Magnesium</keyword>
<comment type="similarity">
    <text evidence="2">Belongs to the ComB family.</text>
</comment>
<dbReference type="Proteomes" id="UP000182486">
    <property type="component" value="Unassembled WGS sequence"/>
</dbReference>
<organism evidence="8 9">
    <name type="scientific">Couchioplanes caeruleus subsp. caeruleus</name>
    <dbReference type="NCBI Taxonomy" id="56427"/>
    <lineage>
        <taxon>Bacteria</taxon>
        <taxon>Bacillati</taxon>
        <taxon>Actinomycetota</taxon>
        <taxon>Actinomycetes</taxon>
        <taxon>Micromonosporales</taxon>
        <taxon>Micromonosporaceae</taxon>
        <taxon>Couchioplanes</taxon>
    </lineage>
</organism>
<evidence type="ECO:0000256" key="7">
    <source>
        <dbReference type="ARBA" id="ARBA00033711"/>
    </source>
</evidence>
<evidence type="ECO:0000256" key="6">
    <source>
        <dbReference type="ARBA" id="ARBA00022842"/>
    </source>
</evidence>
<gene>
    <name evidence="8" type="ORF">BG844_09800</name>
</gene>
<protein>
    <recommendedName>
        <fullName evidence="4">Probable 2-phosphosulfolactate phosphatase</fullName>
        <ecNumber evidence="3">3.1.3.71</ecNumber>
    </recommendedName>
</protein>
<evidence type="ECO:0000256" key="2">
    <source>
        <dbReference type="ARBA" id="ARBA00009997"/>
    </source>
</evidence>
<evidence type="ECO:0000256" key="4">
    <source>
        <dbReference type="ARBA" id="ARBA00021948"/>
    </source>
</evidence>
<dbReference type="EMBL" id="MEIA01000098">
    <property type="protein sequence ID" value="OJF14454.1"/>
    <property type="molecule type" value="Genomic_DNA"/>
</dbReference>
<proteinExistence type="inferred from homology"/>
<dbReference type="PANTHER" id="PTHR37311:SF1">
    <property type="entry name" value="2-PHOSPHOSULFOLACTATE PHOSPHATASE-RELATED"/>
    <property type="match status" value="1"/>
</dbReference>
<dbReference type="InterPro" id="IPR036702">
    <property type="entry name" value="ComB-like_sf"/>
</dbReference>
<dbReference type="AlphaFoldDB" id="A0A1K0GPX5"/>
<name>A0A1K0GPX5_9ACTN</name>
<dbReference type="GO" id="GO:0050545">
    <property type="term" value="F:sulfopyruvate decarboxylase activity"/>
    <property type="evidence" value="ECO:0007669"/>
    <property type="project" value="TreeGrafter"/>
</dbReference>
<evidence type="ECO:0000313" key="9">
    <source>
        <dbReference type="Proteomes" id="UP000182486"/>
    </source>
</evidence>
<evidence type="ECO:0000256" key="5">
    <source>
        <dbReference type="ARBA" id="ARBA00022801"/>
    </source>
</evidence>
<evidence type="ECO:0000256" key="3">
    <source>
        <dbReference type="ARBA" id="ARBA00012953"/>
    </source>
</evidence>
<comment type="catalytic activity">
    <reaction evidence="7">
        <text>(2R)-O-phospho-3-sulfolactate + H2O = (2R)-3-sulfolactate + phosphate</text>
        <dbReference type="Rhea" id="RHEA:23416"/>
        <dbReference type="ChEBI" id="CHEBI:15377"/>
        <dbReference type="ChEBI" id="CHEBI:15597"/>
        <dbReference type="ChEBI" id="CHEBI:43474"/>
        <dbReference type="ChEBI" id="CHEBI:58738"/>
        <dbReference type="EC" id="3.1.3.71"/>
    </reaction>
</comment>
<comment type="caution">
    <text evidence="8">The sequence shown here is derived from an EMBL/GenBank/DDBJ whole genome shotgun (WGS) entry which is preliminary data.</text>
</comment>
<dbReference type="GO" id="GO:0050532">
    <property type="term" value="F:2-phosphosulfolactate phosphatase activity"/>
    <property type="evidence" value="ECO:0007669"/>
    <property type="project" value="UniProtKB-EC"/>
</dbReference>
<dbReference type="Pfam" id="PF04029">
    <property type="entry name" value="2-ph_phosp"/>
    <property type="match status" value="1"/>
</dbReference>
<keyword evidence="9" id="KW-1185">Reference proteome</keyword>
<dbReference type="PANTHER" id="PTHR37311">
    <property type="entry name" value="2-PHOSPHOSULFOLACTATE PHOSPHATASE-RELATED"/>
    <property type="match status" value="1"/>
</dbReference>
<dbReference type="GO" id="GO:0000287">
    <property type="term" value="F:magnesium ion binding"/>
    <property type="evidence" value="ECO:0007669"/>
    <property type="project" value="InterPro"/>
</dbReference>
<evidence type="ECO:0000313" key="8">
    <source>
        <dbReference type="EMBL" id="OJF14454.1"/>
    </source>
</evidence>
<dbReference type="SUPFAM" id="SSF142823">
    <property type="entry name" value="ComB-like"/>
    <property type="match status" value="1"/>
</dbReference>